<dbReference type="CDD" id="cd04301">
    <property type="entry name" value="NAT_SF"/>
    <property type="match status" value="1"/>
</dbReference>
<comment type="caution">
    <text evidence="2">The sequence shown here is derived from an EMBL/GenBank/DDBJ whole genome shotgun (WGS) entry which is preliminary data.</text>
</comment>
<feature type="domain" description="N-acetyltransferase" evidence="1">
    <location>
        <begin position="3"/>
        <end position="158"/>
    </location>
</feature>
<dbReference type="PROSITE" id="PS51186">
    <property type="entry name" value="GNAT"/>
    <property type="match status" value="1"/>
</dbReference>
<dbReference type="GO" id="GO:0016747">
    <property type="term" value="F:acyltransferase activity, transferring groups other than amino-acyl groups"/>
    <property type="evidence" value="ECO:0007669"/>
    <property type="project" value="InterPro"/>
</dbReference>
<dbReference type="Gene3D" id="3.40.630.30">
    <property type="match status" value="1"/>
</dbReference>
<dbReference type="RefSeq" id="WP_311796971.1">
    <property type="nucleotide sequence ID" value="NZ_JARQAI010000008.1"/>
</dbReference>
<dbReference type="InterPro" id="IPR000182">
    <property type="entry name" value="GNAT_dom"/>
</dbReference>
<proteinExistence type="predicted"/>
<evidence type="ECO:0000313" key="2">
    <source>
        <dbReference type="EMBL" id="MDT2736946.1"/>
    </source>
</evidence>
<dbReference type="SUPFAM" id="SSF55729">
    <property type="entry name" value="Acyl-CoA N-acyltransferases (Nat)"/>
    <property type="match status" value="1"/>
</dbReference>
<dbReference type="EMBL" id="JARQAI010000008">
    <property type="protein sequence ID" value="MDT2736946.1"/>
    <property type="molecule type" value="Genomic_DNA"/>
</dbReference>
<accession>A0AAE4I3B1</accession>
<organism evidence="2 3">
    <name type="scientific">Enterococcus pseudoavium</name>
    <dbReference type="NCBI Taxonomy" id="44007"/>
    <lineage>
        <taxon>Bacteria</taxon>
        <taxon>Bacillati</taxon>
        <taxon>Bacillota</taxon>
        <taxon>Bacilli</taxon>
        <taxon>Lactobacillales</taxon>
        <taxon>Enterococcaceae</taxon>
        <taxon>Enterococcus</taxon>
    </lineage>
</organism>
<sequence>MTVTIRLEEEKDYRNVEEITRKAFWNLYVPGAEEHYIAHHLRKHPDFIPELTFVIEVDGKIIGSIFYSHSKIIDQAGIEHPVISFGPVSIDPAYHRQGYGRQLIEHSITEAKCLGYQAIVIAGFPYHYHPYGFIGAKKYHLSIPDGKYYTGIMALPLKEGALDQLEGKIIFSEGLYPNPDGLEAFDRTFPFEEKKVLASQTTFAATASEIDENEY</sequence>
<evidence type="ECO:0000313" key="3">
    <source>
        <dbReference type="Proteomes" id="UP001180842"/>
    </source>
</evidence>
<dbReference type="Pfam" id="PF00583">
    <property type="entry name" value="Acetyltransf_1"/>
    <property type="match status" value="1"/>
</dbReference>
<protein>
    <submittedName>
        <fullName evidence="2">N-acetyltransferase</fullName>
    </submittedName>
</protein>
<reference evidence="2" key="1">
    <citation type="submission" date="2023-03" db="EMBL/GenBank/DDBJ databases">
        <authorList>
            <person name="Shen W."/>
            <person name="Cai J."/>
        </authorList>
    </citation>
    <scope>NUCLEOTIDE SEQUENCE</scope>
    <source>
        <strain evidence="2">P69-2</strain>
    </source>
</reference>
<gene>
    <name evidence="2" type="ORF">P7H00_07380</name>
</gene>
<dbReference type="AlphaFoldDB" id="A0AAE4I3B1"/>
<dbReference type="InterPro" id="IPR016181">
    <property type="entry name" value="Acyl_CoA_acyltransferase"/>
</dbReference>
<name>A0AAE4I3B1_9ENTE</name>
<evidence type="ECO:0000259" key="1">
    <source>
        <dbReference type="PROSITE" id="PS51186"/>
    </source>
</evidence>
<dbReference type="Proteomes" id="UP001180842">
    <property type="component" value="Unassembled WGS sequence"/>
</dbReference>